<evidence type="ECO:0000313" key="2">
    <source>
        <dbReference type="EMBL" id="CAI9728946.1"/>
    </source>
</evidence>
<dbReference type="EMBL" id="OX597823">
    <property type="protein sequence ID" value="CAI9728946.1"/>
    <property type="molecule type" value="Genomic_DNA"/>
</dbReference>
<keyword evidence="3" id="KW-1185">Reference proteome</keyword>
<reference evidence="2" key="1">
    <citation type="submission" date="2023-08" db="EMBL/GenBank/DDBJ databases">
        <authorList>
            <person name="Alioto T."/>
            <person name="Alioto T."/>
            <person name="Gomez Garrido J."/>
        </authorList>
    </citation>
    <scope>NUCLEOTIDE SEQUENCE</scope>
</reference>
<dbReference type="SUPFAM" id="SSF54695">
    <property type="entry name" value="POZ domain"/>
    <property type="match status" value="1"/>
</dbReference>
<dbReference type="PROSITE" id="PS50097">
    <property type="entry name" value="BTB"/>
    <property type="match status" value="1"/>
</dbReference>
<dbReference type="Pfam" id="PF00651">
    <property type="entry name" value="BTB"/>
    <property type="match status" value="1"/>
</dbReference>
<evidence type="ECO:0000259" key="1">
    <source>
        <dbReference type="PROSITE" id="PS50097"/>
    </source>
</evidence>
<evidence type="ECO:0000313" key="3">
    <source>
        <dbReference type="Proteomes" id="UP001162480"/>
    </source>
</evidence>
<dbReference type="CDD" id="cd18186">
    <property type="entry name" value="BTB_POZ_ZBTB_KLHL-like"/>
    <property type="match status" value="1"/>
</dbReference>
<dbReference type="PANTHER" id="PTHR45632">
    <property type="entry name" value="LD33804P"/>
    <property type="match status" value="1"/>
</dbReference>
<dbReference type="InterPro" id="IPR011333">
    <property type="entry name" value="SKP1/BTB/POZ_sf"/>
</dbReference>
<sequence length="633" mass="74367">MMAVYNQQLLEFSDISKNCIIQKLHLQYLNSEYVDVTLQINSRKISVHSFLLAAESDYFKEKLKVASGHHIYIDLSHVCSNFSYLESIINYLYKRQICLGNYNIKGILKICHYCSFKRLLLHTKQFLLTRIRPTSCLKIWRIARKFHFWEIEKMALILMQELFWEERMMTMLKFTADKELSYLLDHAPFPRKVTNAYRFLISWVEEDFSKRLANAHKYFSKFIPKMYLEHVIKEMNQTNEGESEKKSFLKRLYYNNKINEKMTPFFDASWVVVLKEREYLAIYFSAENRWMKILATLTSKVIGILGSDIVILDECEHKIKMLNMISWCACFISTPHTVERLLVSQYFCLNTGIHIACCTAFGKGIRLQIKIYEKVWKISASIVFRDWKGDCKMKIEADPEIFDTIYIFLTFCECDNDLLNADKFVILRYDSLNKRFRIIFESKSWAASVNCMILFRNKDIHIIKENLGKPFIDQCKSGSLTATSILDRNNTITANIPIATYRPLRPDNVTLSKNILYFAAHFDSIHYCSYSSKLFLLEHVAPFITRVFVYDILNGNKWVELSPSPLSNIHEVTIDVFSRNSVLKGGFHANNEKQPISTKYYPFINLHIDKWNGIMELEPSDLFKEKRLISVSN</sequence>
<dbReference type="Gene3D" id="3.30.710.10">
    <property type="entry name" value="Potassium Channel Kv1.1, Chain A"/>
    <property type="match status" value="1"/>
</dbReference>
<dbReference type="AlphaFoldDB" id="A0AA36F7S9"/>
<organism evidence="2 3">
    <name type="scientific">Octopus vulgaris</name>
    <name type="common">Common octopus</name>
    <dbReference type="NCBI Taxonomy" id="6645"/>
    <lineage>
        <taxon>Eukaryota</taxon>
        <taxon>Metazoa</taxon>
        <taxon>Spiralia</taxon>
        <taxon>Lophotrochozoa</taxon>
        <taxon>Mollusca</taxon>
        <taxon>Cephalopoda</taxon>
        <taxon>Coleoidea</taxon>
        <taxon>Octopodiformes</taxon>
        <taxon>Octopoda</taxon>
        <taxon>Incirrata</taxon>
        <taxon>Octopodidae</taxon>
        <taxon>Octopus</taxon>
    </lineage>
</organism>
<protein>
    <submittedName>
        <fullName evidence="2">Kelch 10</fullName>
    </submittedName>
</protein>
<gene>
    <name evidence="2" type="ORF">OCTVUL_1B020751</name>
</gene>
<accession>A0AA36F7S9</accession>
<dbReference type="InterPro" id="IPR000210">
    <property type="entry name" value="BTB/POZ_dom"/>
</dbReference>
<dbReference type="SMART" id="SM00225">
    <property type="entry name" value="BTB"/>
    <property type="match status" value="1"/>
</dbReference>
<feature type="domain" description="BTB" evidence="1">
    <location>
        <begin position="34"/>
        <end position="101"/>
    </location>
</feature>
<dbReference type="Proteomes" id="UP001162480">
    <property type="component" value="Chromosome 10"/>
</dbReference>
<proteinExistence type="predicted"/>
<name>A0AA36F7S9_OCTVU</name>